<organism evidence="8 9">
    <name type="scientific">Sphingomonas cynarae</name>
    <dbReference type="NCBI Taxonomy" id="930197"/>
    <lineage>
        <taxon>Bacteria</taxon>
        <taxon>Pseudomonadati</taxon>
        <taxon>Pseudomonadota</taxon>
        <taxon>Alphaproteobacteria</taxon>
        <taxon>Sphingomonadales</taxon>
        <taxon>Sphingomonadaceae</taxon>
        <taxon>Sphingomonas</taxon>
    </lineage>
</organism>
<evidence type="ECO:0000313" key="9">
    <source>
        <dbReference type="Proteomes" id="UP001500523"/>
    </source>
</evidence>
<dbReference type="Pfam" id="PF13806">
    <property type="entry name" value="Rieske_2"/>
    <property type="match status" value="1"/>
</dbReference>
<keyword evidence="3" id="KW-0560">Oxidoreductase</keyword>
<name>A0ABP7DCV2_9SPHN</name>
<evidence type="ECO:0000259" key="7">
    <source>
        <dbReference type="PROSITE" id="PS51296"/>
    </source>
</evidence>
<gene>
    <name evidence="8" type="primary">nirD</name>
    <name evidence="8" type="ORF">GCM10022268_11800</name>
</gene>
<sequence>MPADWIDIGAVADIPLRGARTVTIAGSDDIGIFRTGDDRVFALVNRCPHKHGPLSQGIVHGHAVSCPLHNWRISLATGEALGEDKGCVPTVPVEVRDGRVLIPRAATVIATVPVARAA</sequence>
<dbReference type="CDD" id="cd03530">
    <property type="entry name" value="Rieske_NirD_small_Bacillus"/>
    <property type="match status" value="1"/>
</dbReference>
<feature type="domain" description="Rieske" evidence="7">
    <location>
        <begin position="6"/>
        <end position="102"/>
    </location>
</feature>
<evidence type="ECO:0000256" key="6">
    <source>
        <dbReference type="ARBA" id="ARBA00023063"/>
    </source>
</evidence>
<dbReference type="Proteomes" id="UP001500523">
    <property type="component" value="Unassembled WGS sequence"/>
</dbReference>
<dbReference type="InterPro" id="IPR036922">
    <property type="entry name" value="Rieske_2Fe-2S_sf"/>
</dbReference>
<dbReference type="PANTHER" id="PTHR21496:SF23">
    <property type="entry name" value="3-PHENYLPROPIONATE_CINNAMIC ACID DIOXYGENASE FERREDOXIN SUBUNIT"/>
    <property type="match status" value="1"/>
</dbReference>
<keyword evidence="4" id="KW-0408">Iron</keyword>
<dbReference type="SUPFAM" id="SSF50022">
    <property type="entry name" value="ISP domain"/>
    <property type="match status" value="1"/>
</dbReference>
<comment type="caution">
    <text evidence="8">The sequence shown here is derived from an EMBL/GenBank/DDBJ whole genome shotgun (WGS) entry which is preliminary data.</text>
</comment>
<keyword evidence="2" id="KW-0479">Metal-binding</keyword>
<dbReference type="Gene3D" id="2.102.10.10">
    <property type="entry name" value="Rieske [2Fe-2S] iron-sulphur domain"/>
    <property type="match status" value="1"/>
</dbReference>
<dbReference type="PROSITE" id="PS51296">
    <property type="entry name" value="RIESKE"/>
    <property type="match status" value="1"/>
</dbReference>
<proteinExistence type="predicted"/>
<dbReference type="NCBIfam" id="TIGR02378">
    <property type="entry name" value="nirD_assim_sml"/>
    <property type="match status" value="1"/>
</dbReference>
<keyword evidence="1" id="KW-0001">2Fe-2S</keyword>
<accession>A0ABP7DCV2</accession>
<keyword evidence="6" id="KW-0534">Nitrate assimilation</keyword>
<dbReference type="InterPro" id="IPR017941">
    <property type="entry name" value="Rieske_2Fe-2S"/>
</dbReference>
<keyword evidence="9" id="KW-1185">Reference proteome</keyword>
<evidence type="ECO:0000256" key="5">
    <source>
        <dbReference type="ARBA" id="ARBA00023014"/>
    </source>
</evidence>
<dbReference type="RefSeq" id="WP_344692595.1">
    <property type="nucleotide sequence ID" value="NZ_BAABBF010000002.1"/>
</dbReference>
<protein>
    <submittedName>
        <fullName evidence="8">Nitrite reductase small subunit NirD</fullName>
    </submittedName>
</protein>
<dbReference type="InterPro" id="IPR012748">
    <property type="entry name" value="Rieske-like_NirD"/>
</dbReference>
<evidence type="ECO:0000256" key="1">
    <source>
        <dbReference type="ARBA" id="ARBA00022714"/>
    </source>
</evidence>
<evidence type="ECO:0000313" key="8">
    <source>
        <dbReference type="EMBL" id="GAA3703824.1"/>
    </source>
</evidence>
<dbReference type="EMBL" id="BAABBF010000002">
    <property type="protein sequence ID" value="GAA3703824.1"/>
    <property type="molecule type" value="Genomic_DNA"/>
</dbReference>
<dbReference type="PANTHER" id="PTHR21496">
    <property type="entry name" value="FERREDOXIN-RELATED"/>
    <property type="match status" value="1"/>
</dbReference>
<evidence type="ECO:0000256" key="4">
    <source>
        <dbReference type="ARBA" id="ARBA00023004"/>
    </source>
</evidence>
<evidence type="ECO:0000256" key="3">
    <source>
        <dbReference type="ARBA" id="ARBA00023002"/>
    </source>
</evidence>
<keyword evidence="5" id="KW-0411">Iron-sulfur</keyword>
<evidence type="ECO:0000256" key="2">
    <source>
        <dbReference type="ARBA" id="ARBA00022723"/>
    </source>
</evidence>
<reference evidence="9" key="1">
    <citation type="journal article" date="2019" name="Int. J. Syst. Evol. Microbiol.">
        <title>The Global Catalogue of Microorganisms (GCM) 10K type strain sequencing project: providing services to taxonomists for standard genome sequencing and annotation.</title>
        <authorList>
            <consortium name="The Broad Institute Genomics Platform"/>
            <consortium name="The Broad Institute Genome Sequencing Center for Infectious Disease"/>
            <person name="Wu L."/>
            <person name="Ma J."/>
        </authorList>
    </citation>
    <scope>NUCLEOTIDE SEQUENCE [LARGE SCALE GENOMIC DNA]</scope>
    <source>
        <strain evidence="9">JCM 17498</strain>
    </source>
</reference>